<gene>
    <name evidence="2" type="ORF">BKD09_36095</name>
</gene>
<dbReference type="EMBL" id="CP017637">
    <property type="protein sequence ID" value="APG13788.1"/>
    <property type="molecule type" value="Genomic_DNA"/>
</dbReference>
<evidence type="ECO:0000256" key="1">
    <source>
        <dbReference type="SAM" id="MobiDB-lite"/>
    </source>
</evidence>
<accession>A0A1L3FKI4</accession>
<dbReference type="AlphaFoldDB" id="A0A1L3FKI4"/>
<evidence type="ECO:0000313" key="2">
    <source>
        <dbReference type="EMBL" id="APG13788.1"/>
    </source>
</evidence>
<sequence>MQARNRFKQSTSLYQRLNEEAQRRRKMAKSAQPGIERERFLRKTRQAENASDIDEWLSSPGLRAPT</sequence>
<dbReference type="OrthoDB" id="8128823at2"/>
<organism evidence="2 3">
    <name type="scientific">Bradyrhizobium japonicum</name>
    <dbReference type="NCBI Taxonomy" id="375"/>
    <lineage>
        <taxon>Bacteria</taxon>
        <taxon>Pseudomonadati</taxon>
        <taxon>Pseudomonadota</taxon>
        <taxon>Alphaproteobacteria</taxon>
        <taxon>Hyphomicrobiales</taxon>
        <taxon>Nitrobacteraceae</taxon>
        <taxon>Bradyrhizobium</taxon>
    </lineage>
</organism>
<name>A0A1L3FKI4_BRAJP</name>
<reference evidence="2 3" key="1">
    <citation type="submission" date="2016-11" db="EMBL/GenBank/DDBJ databases">
        <title>Complete Genome Sequence of Bradyrhizobium sp. strain J5, an isolated from soybean nodule in Hokkaido.</title>
        <authorList>
            <person name="Kanehara K."/>
        </authorList>
    </citation>
    <scope>NUCLEOTIDE SEQUENCE [LARGE SCALE GENOMIC DNA]</scope>
    <source>
        <strain evidence="2 3">J5</strain>
    </source>
</reference>
<protein>
    <submittedName>
        <fullName evidence="2">Uncharacterized protein</fullName>
    </submittedName>
</protein>
<dbReference type="Proteomes" id="UP000181962">
    <property type="component" value="Chromosome"/>
</dbReference>
<dbReference type="RefSeq" id="WP_071915823.1">
    <property type="nucleotide sequence ID" value="NZ_CP017637.1"/>
</dbReference>
<evidence type="ECO:0000313" key="3">
    <source>
        <dbReference type="Proteomes" id="UP000181962"/>
    </source>
</evidence>
<proteinExistence type="predicted"/>
<feature type="region of interest" description="Disordered" evidence="1">
    <location>
        <begin position="20"/>
        <end position="66"/>
    </location>
</feature>